<sequence>MILYYTKMFSNYEHPNWVHRNECANLYETVCVIHSDRRHLNTSDAVIFEPRFTSFPRKEAQIFVFSTQEAPVRIRDPHFPANFFNATMTHLTNSDVHFGYRSHFYTKEEALKRGIRFKPIFTNWTLVGKRRMRLISGAVSNCDDVTSGRKEFLDALYKWVLNILAK</sequence>
<dbReference type="PANTHER" id="PTHR48438:SF1">
    <property type="entry name" value="ALPHA-(1,3)-FUCOSYLTRANSFERASE C-RELATED"/>
    <property type="match status" value="1"/>
</dbReference>
<dbReference type="SUPFAM" id="SSF53756">
    <property type="entry name" value="UDP-Glycosyltransferase/glycogen phosphorylase"/>
    <property type="match status" value="1"/>
</dbReference>
<dbReference type="InterPro" id="IPR001503">
    <property type="entry name" value="Glyco_trans_10"/>
</dbReference>
<evidence type="ECO:0000259" key="3">
    <source>
        <dbReference type="Pfam" id="PF17039"/>
    </source>
</evidence>
<dbReference type="GO" id="GO:0008417">
    <property type="term" value="F:fucosyltransferase activity"/>
    <property type="evidence" value="ECO:0007669"/>
    <property type="project" value="InterPro"/>
</dbReference>
<dbReference type="WBParaSite" id="MBELARI_LOCUS14040">
    <property type="protein sequence ID" value="MBELARI_LOCUS14040"/>
    <property type="gene ID" value="MBELARI_LOCUS14040"/>
</dbReference>
<proteinExistence type="predicted"/>
<organism evidence="4 5">
    <name type="scientific">Mesorhabditis belari</name>
    <dbReference type="NCBI Taxonomy" id="2138241"/>
    <lineage>
        <taxon>Eukaryota</taxon>
        <taxon>Metazoa</taxon>
        <taxon>Ecdysozoa</taxon>
        <taxon>Nematoda</taxon>
        <taxon>Chromadorea</taxon>
        <taxon>Rhabditida</taxon>
        <taxon>Rhabditina</taxon>
        <taxon>Rhabditomorpha</taxon>
        <taxon>Rhabditoidea</taxon>
        <taxon>Rhabditidae</taxon>
        <taxon>Mesorhabditinae</taxon>
        <taxon>Mesorhabditis</taxon>
    </lineage>
</organism>
<evidence type="ECO:0000313" key="4">
    <source>
        <dbReference type="Proteomes" id="UP000887575"/>
    </source>
</evidence>
<comment type="subcellular location">
    <subcellularLocation>
        <location evidence="1">Golgi apparatus</location>
        <location evidence="1">Golgi stack membrane</location>
        <topology evidence="1">Single-pass type II membrane protein</topology>
    </subcellularLocation>
</comment>
<evidence type="ECO:0000313" key="5">
    <source>
        <dbReference type="WBParaSite" id="MBELARI_LOCUS14040"/>
    </source>
</evidence>
<keyword evidence="2" id="KW-0333">Golgi apparatus</keyword>
<dbReference type="Proteomes" id="UP000887575">
    <property type="component" value="Unassembled WGS sequence"/>
</dbReference>
<accession>A0AAF3EJB5</accession>
<dbReference type="Pfam" id="PF17039">
    <property type="entry name" value="Glyco_tran_10_N"/>
    <property type="match status" value="1"/>
</dbReference>
<protein>
    <recommendedName>
        <fullName evidence="3">Fucosyltransferase N-terminal domain-containing protein</fullName>
    </recommendedName>
</protein>
<dbReference type="InterPro" id="IPR031481">
    <property type="entry name" value="Glyco_tran_10_N"/>
</dbReference>
<name>A0AAF3EJB5_9BILA</name>
<dbReference type="GO" id="GO:0032580">
    <property type="term" value="C:Golgi cisterna membrane"/>
    <property type="evidence" value="ECO:0007669"/>
    <property type="project" value="UniProtKB-SubCell"/>
</dbReference>
<evidence type="ECO:0000256" key="1">
    <source>
        <dbReference type="ARBA" id="ARBA00004447"/>
    </source>
</evidence>
<keyword evidence="4" id="KW-1185">Reference proteome</keyword>
<feature type="domain" description="Fucosyltransferase N-terminal" evidence="3">
    <location>
        <begin position="1"/>
        <end position="100"/>
    </location>
</feature>
<reference evidence="5" key="1">
    <citation type="submission" date="2024-02" db="UniProtKB">
        <authorList>
            <consortium name="WormBaseParasite"/>
        </authorList>
    </citation>
    <scope>IDENTIFICATION</scope>
</reference>
<evidence type="ECO:0000256" key="2">
    <source>
        <dbReference type="ARBA" id="ARBA00023034"/>
    </source>
</evidence>
<dbReference type="PANTHER" id="PTHR48438">
    <property type="entry name" value="ALPHA-(1,3)-FUCOSYLTRANSFERASE C-RELATED"/>
    <property type="match status" value="1"/>
</dbReference>
<dbReference type="AlphaFoldDB" id="A0AAF3EJB5"/>